<proteinExistence type="predicted"/>
<dbReference type="EMBL" id="CAJGYM010000075">
    <property type="protein sequence ID" value="CAD6196569.1"/>
    <property type="molecule type" value="Genomic_DNA"/>
</dbReference>
<dbReference type="AlphaFoldDB" id="A0A8S1HLG9"/>
<dbReference type="GO" id="GO:0005524">
    <property type="term" value="F:ATP binding"/>
    <property type="evidence" value="ECO:0007669"/>
    <property type="project" value="UniProtKB-KW"/>
</dbReference>
<evidence type="ECO:0000259" key="4">
    <source>
        <dbReference type="PROSITE" id="PS50001"/>
    </source>
</evidence>
<dbReference type="Proteomes" id="UP000835052">
    <property type="component" value="Unassembled WGS sequence"/>
</dbReference>
<keyword evidence="6" id="KW-1185">Reference proteome</keyword>
<dbReference type="InterPro" id="IPR050198">
    <property type="entry name" value="Non-receptor_tyrosine_kinases"/>
</dbReference>
<accession>A0A8S1HLG9</accession>
<evidence type="ECO:0000256" key="2">
    <source>
        <dbReference type="ARBA" id="ARBA00022840"/>
    </source>
</evidence>
<dbReference type="InterPro" id="IPR036860">
    <property type="entry name" value="SH2_dom_sf"/>
</dbReference>
<dbReference type="SMART" id="SM00252">
    <property type="entry name" value="SH2"/>
    <property type="match status" value="1"/>
</dbReference>
<comment type="caution">
    <text evidence="5">The sequence shown here is derived from an EMBL/GenBank/DDBJ whole genome shotgun (WGS) entry which is preliminary data.</text>
</comment>
<organism evidence="5 6">
    <name type="scientific">Caenorhabditis auriculariae</name>
    <dbReference type="NCBI Taxonomy" id="2777116"/>
    <lineage>
        <taxon>Eukaryota</taxon>
        <taxon>Metazoa</taxon>
        <taxon>Ecdysozoa</taxon>
        <taxon>Nematoda</taxon>
        <taxon>Chromadorea</taxon>
        <taxon>Rhabditida</taxon>
        <taxon>Rhabditina</taxon>
        <taxon>Rhabditomorpha</taxon>
        <taxon>Rhabditoidea</taxon>
        <taxon>Rhabditidae</taxon>
        <taxon>Peloderinae</taxon>
        <taxon>Caenorhabditis</taxon>
    </lineage>
</organism>
<gene>
    <name evidence="5" type="ORF">CAUJ_LOCUS12483</name>
</gene>
<protein>
    <recommendedName>
        <fullName evidence="4">SH2 domain-containing protein</fullName>
    </recommendedName>
</protein>
<name>A0A8S1HLG9_9PELO</name>
<dbReference type="PANTHER" id="PTHR24418">
    <property type="entry name" value="TYROSINE-PROTEIN KINASE"/>
    <property type="match status" value="1"/>
</dbReference>
<dbReference type="PRINTS" id="PR00401">
    <property type="entry name" value="SH2DOMAIN"/>
</dbReference>
<feature type="domain" description="SH2" evidence="4">
    <location>
        <begin position="16"/>
        <end position="111"/>
    </location>
</feature>
<evidence type="ECO:0000313" key="5">
    <source>
        <dbReference type="EMBL" id="CAD6196569.1"/>
    </source>
</evidence>
<sequence>MGIYKNDDFDVEKQSWYHGFRPRRDVEPLLPEPGDFLVRATDARTNNVELVLSVKSNDKGIINLTIVFSDGKWHLGILKKAKIVRFDTIPQLIEYYRGHRISSHLILKRPVARPDWLIKHEKVTYNPEKDKLGTGNFCDVYKGTYARDHNESITVAVKICHQGQAGKVAGGATRSS</sequence>
<keyword evidence="3" id="KW-0727">SH2 domain</keyword>
<keyword evidence="2" id="KW-0067">ATP-binding</keyword>
<evidence type="ECO:0000256" key="1">
    <source>
        <dbReference type="ARBA" id="ARBA00022741"/>
    </source>
</evidence>
<reference evidence="5" key="1">
    <citation type="submission" date="2020-10" db="EMBL/GenBank/DDBJ databases">
        <authorList>
            <person name="Kikuchi T."/>
        </authorList>
    </citation>
    <scope>NUCLEOTIDE SEQUENCE</scope>
    <source>
        <strain evidence="5">NKZ352</strain>
    </source>
</reference>
<keyword evidence="1" id="KW-0547">Nucleotide-binding</keyword>
<dbReference type="Gene3D" id="3.30.200.20">
    <property type="entry name" value="Phosphorylase Kinase, domain 1"/>
    <property type="match status" value="1"/>
</dbReference>
<dbReference type="InterPro" id="IPR000980">
    <property type="entry name" value="SH2"/>
</dbReference>
<dbReference type="PROSITE" id="PS50001">
    <property type="entry name" value="SH2"/>
    <property type="match status" value="1"/>
</dbReference>
<evidence type="ECO:0000313" key="6">
    <source>
        <dbReference type="Proteomes" id="UP000835052"/>
    </source>
</evidence>
<dbReference type="CDD" id="cd10361">
    <property type="entry name" value="SH2_Fps_family"/>
    <property type="match status" value="1"/>
</dbReference>
<dbReference type="SUPFAM" id="SSF55550">
    <property type="entry name" value="SH2 domain"/>
    <property type="match status" value="1"/>
</dbReference>
<dbReference type="InterPro" id="IPR035849">
    <property type="entry name" value="Fes/Fps/Fer_SH2"/>
</dbReference>
<evidence type="ECO:0000256" key="3">
    <source>
        <dbReference type="PROSITE-ProRule" id="PRU00191"/>
    </source>
</evidence>
<dbReference type="Gene3D" id="3.30.505.10">
    <property type="entry name" value="SH2 domain"/>
    <property type="match status" value="1"/>
</dbReference>
<dbReference type="OrthoDB" id="3256376at2759"/>
<dbReference type="Pfam" id="PF00017">
    <property type="entry name" value="SH2"/>
    <property type="match status" value="1"/>
</dbReference>